<accession>A0A2M7BT05</accession>
<dbReference type="InterPro" id="IPR014729">
    <property type="entry name" value="Rossmann-like_a/b/a_fold"/>
</dbReference>
<name>A0A2M7BT05_9BACT</name>
<dbReference type="EMBL" id="PEVA01000074">
    <property type="protein sequence ID" value="PIV08597.1"/>
    <property type="molecule type" value="Genomic_DNA"/>
</dbReference>
<protein>
    <recommendedName>
        <fullName evidence="3">Cytidyltransferase-like domain-containing protein</fullName>
    </recommendedName>
</protein>
<reference evidence="2" key="1">
    <citation type="submission" date="2017-09" db="EMBL/GenBank/DDBJ databases">
        <title>Depth-based differentiation of microbial function through sediment-hosted aquifers and enrichment of novel symbionts in the deep terrestrial subsurface.</title>
        <authorList>
            <person name="Probst A.J."/>
            <person name="Ladd B."/>
            <person name="Jarett J.K."/>
            <person name="Geller-Mcgrath D.E."/>
            <person name="Sieber C.M.K."/>
            <person name="Emerson J.B."/>
            <person name="Anantharaman K."/>
            <person name="Thomas B.C."/>
            <person name="Malmstrom R."/>
            <person name="Stieglmeier M."/>
            <person name="Klingl A."/>
            <person name="Woyke T."/>
            <person name="Ryan C.M."/>
            <person name="Banfield J.F."/>
        </authorList>
    </citation>
    <scope>NUCLEOTIDE SEQUENCE [LARGE SCALE GENOMIC DNA]</scope>
</reference>
<gene>
    <name evidence="1" type="ORF">COS52_01830</name>
</gene>
<evidence type="ECO:0000313" key="1">
    <source>
        <dbReference type="EMBL" id="PIV08597.1"/>
    </source>
</evidence>
<dbReference type="Proteomes" id="UP000230119">
    <property type="component" value="Unassembled WGS sequence"/>
</dbReference>
<dbReference type="Gene3D" id="3.40.50.620">
    <property type="entry name" value="HUPs"/>
    <property type="match status" value="1"/>
</dbReference>
<comment type="caution">
    <text evidence="1">The sequence shown here is derived from an EMBL/GenBank/DDBJ whole genome shotgun (WGS) entry which is preliminary data.</text>
</comment>
<proteinExistence type="predicted"/>
<evidence type="ECO:0000313" key="2">
    <source>
        <dbReference type="Proteomes" id="UP000230119"/>
    </source>
</evidence>
<organism evidence="1 2">
    <name type="scientific">Candidatus Roizmanbacteria bacterium CG03_land_8_20_14_0_80_39_12</name>
    <dbReference type="NCBI Taxonomy" id="1974847"/>
    <lineage>
        <taxon>Bacteria</taxon>
        <taxon>Candidatus Roizmaniibacteriota</taxon>
    </lineage>
</organism>
<dbReference type="AlphaFoldDB" id="A0A2M7BT05"/>
<evidence type="ECO:0008006" key="3">
    <source>
        <dbReference type="Google" id="ProtNLM"/>
    </source>
</evidence>
<sequence length="65" mass="7340">MKIITLSKLTKKIKPFTATLVGDVFDLFNIEHIHYLRECSKVGRPLVVVIQADKTAKIRSGFGRP</sequence>